<reference evidence="7 8" key="1">
    <citation type="submission" date="2018-06" db="EMBL/GenBank/DDBJ databases">
        <title>Spongiibacterium sp. HME9304 Genome sequencing and assembly.</title>
        <authorList>
            <person name="Kang H."/>
            <person name="Kim H."/>
            <person name="Joh K."/>
        </authorList>
    </citation>
    <scope>NUCLEOTIDE SEQUENCE [LARGE SCALE GENOMIC DNA]</scope>
    <source>
        <strain evidence="7 8">HME9304</strain>
    </source>
</reference>
<protein>
    <recommendedName>
        <fullName evidence="4">Peptide methionine sulfoxide reductase MsrA</fullName>
        <shortName evidence="4">Protein-methionine-S-oxide reductase</shortName>
        <ecNumber evidence="4">1.8.4.11</ecNumber>
    </recommendedName>
    <alternativeName>
        <fullName evidence="4">Peptide-methionine (S)-S-oxide reductase</fullName>
        <shortName evidence="4">Peptide Met(O) reductase</shortName>
    </alternativeName>
</protein>
<dbReference type="InterPro" id="IPR036509">
    <property type="entry name" value="Met_Sox_Rdtase_MsrA_sf"/>
</dbReference>
<dbReference type="Pfam" id="PF01625">
    <property type="entry name" value="PMSR"/>
    <property type="match status" value="1"/>
</dbReference>
<dbReference type="PANTHER" id="PTHR43774">
    <property type="entry name" value="PEPTIDE METHIONINE SULFOXIDE REDUCTASE"/>
    <property type="match status" value="1"/>
</dbReference>
<sequence length="237" mass="27610">MKLLKTKTKMKIIRITFLGIILMASTNCQPKNTSTKSDIAKETTFPKEAFTTEELQNYETAYFASGCFWCVEAIFESVEGVKEVYSGYSGGKEENPTYEEVAYGRTSHAEAVEVYYDPAKISFTKLVQVFFGSHDPTSLNRQGPDRGAQYRSIAFYKNDEQERIIKDYIDLLESKDAYDRPIVTQVVEFNTFYKAEEYHQDYERKNPNNSYIRNVSIPRLNRFKKNFESYLKKEIQH</sequence>
<comment type="function">
    <text evidence="4">Has an important function as a repair enzyme for proteins that have been inactivated by oxidation. Catalyzes the reversible oxidation-reduction of methionine sulfoxide in proteins to methionine.</text>
</comment>
<dbReference type="EMBL" id="CP030104">
    <property type="protein sequence ID" value="AWX43384.1"/>
    <property type="molecule type" value="Genomic_DNA"/>
</dbReference>
<evidence type="ECO:0000256" key="2">
    <source>
        <dbReference type="ARBA" id="ARBA00047806"/>
    </source>
</evidence>
<dbReference type="EC" id="1.8.4.11" evidence="4"/>
<evidence type="ECO:0000259" key="6">
    <source>
        <dbReference type="Pfam" id="PF01625"/>
    </source>
</evidence>
<feature type="signal peptide" evidence="5">
    <location>
        <begin position="1"/>
        <end position="30"/>
    </location>
</feature>
<feature type="active site" evidence="4">
    <location>
        <position position="67"/>
    </location>
</feature>
<dbReference type="SUPFAM" id="SSF55068">
    <property type="entry name" value="Peptide methionine sulfoxide reductase"/>
    <property type="match status" value="1"/>
</dbReference>
<evidence type="ECO:0000256" key="1">
    <source>
        <dbReference type="ARBA" id="ARBA00023002"/>
    </source>
</evidence>
<keyword evidence="5" id="KW-0732">Signal</keyword>
<dbReference type="HAMAP" id="MF_01401">
    <property type="entry name" value="MsrA"/>
    <property type="match status" value="1"/>
</dbReference>
<dbReference type="GO" id="GO:0033744">
    <property type="term" value="F:L-methionine:thioredoxin-disulfide S-oxidoreductase activity"/>
    <property type="evidence" value="ECO:0007669"/>
    <property type="project" value="RHEA"/>
</dbReference>
<comment type="catalytic activity">
    <reaction evidence="3 4">
        <text>[thioredoxin]-disulfide + L-methionine + H2O = L-methionine (S)-S-oxide + [thioredoxin]-dithiol</text>
        <dbReference type="Rhea" id="RHEA:19993"/>
        <dbReference type="Rhea" id="RHEA-COMP:10698"/>
        <dbReference type="Rhea" id="RHEA-COMP:10700"/>
        <dbReference type="ChEBI" id="CHEBI:15377"/>
        <dbReference type="ChEBI" id="CHEBI:29950"/>
        <dbReference type="ChEBI" id="CHEBI:50058"/>
        <dbReference type="ChEBI" id="CHEBI:57844"/>
        <dbReference type="ChEBI" id="CHEBI:58772"/>
        <dbReference type="EC" id="1.8.4.11"/>
    </reaction>
</comment>
<dbReference type="KEGG" id="spon:HME9304_00372"/>
<evidence type="ECO:0000256" key="3">
    <source>
        <dbReference type="ARBA" id="ARBA00048782"/>
    </source>
</evidence>
<dbReference type="InterPro" id="IPR002569">
    <property type="entry name" value="Met_Sox_Rdtase_MsrA_dom"/>
</dbReference>
<comment type="similarity">
    <text evidence="4">Belongs to the MsrA Met sulfoxide reductase family.</text>
</comment>
<dbReference type="PANTHER" id="PTHR43774:SF1">
    <property type="entry name" value="PEPTIDE METHIONINE SULFOXIDE REDUCTASE MSRA 2"/>
    <property type="match status" value="1"/>
</dbReference>
<keyword evidence="8" id="KW-1185">Reference proteome</keyword>
<evidence type="ECO:0000256" key="4">
    <source>
        <dbReference type="HAMAP-Rule" id="MF_01401"/>
    </source>
</evidence>
<gene>
    <name evidence="4 7" type="primary">msrA</name>
    <name evidence="7" type="ORF">HME9304_00372</name>
</gene>
<dbReference type="GO" id="GO:0008113">
    <property type="term" value="F:peptide-methionine (S)-S-oxide reductase activity"/>
    <property type="evidence" value="ECO:0007669"/>
    <property type="project" value="UniProtKB-UniRule"/>
</dbReference>
<feature type="chain" id="PRO_5016347264" description="Peptide methionine sulfoxide reductase MsrA" evidence="5">
    <location>
        <begin position="31"/>
        <end position="237"/>
    </location>
</feature>
<evidence type="ECO:0000256" key="5">
    <source>
        <dbReference type="SAM" id="SignalP"/>
    </source>
</evidence>
<dbReference type="AlphaFoldDB" id="A0A2Z4LPA8"/>
<proteinExistence type="inferred from homology"/>
<name>A0A2Z4LPA8_9FLAO</name>
<evidence type="ECO:0000313" key="8">
    <source>
        <dbReference type="Proteomes" id="UP000248536"/>
    </source>
</evidence>
<dbReference type="Proteomes" id="UP000248536">
    <property type="component" value="Chromosome"/>
</dbReference>
<accession>A0A2Z4LPA8</accession>
<feature type="domain" description="Peptide methionine sulphoxide reductase MsrA" evidence="6">
    <location>
        <begin position="60"/>
        <end position="211"/>
    </location>
</feature>
<dbReference type="NCBIfam" id="TIGR00401">
    <property type="entry name" value="msrA"/>
    <property type="match status" value="1"/>
</dbReference>
<comment type="catalytic activity">
    <reaction evidence="2 4">
        <text>L-methionyl-[protein] + [thioredoxin]-disulfide + H2O = L-methionyl-(S)-S-oxide-[protein] + [thioredoxin]-dithiol</text>
        <dbReference type="Rhea" id="RHEA:14217"/>
        <dbReference type="Rhea" id="RHEA-COMP:10698"/>
        <dbReference type="Rhea" id="RHEA-COMP:10700"/>
        <dbReference type="Rhea" id="RHEA-COMP:12313"/>
        <dbReference type="Rhea" id="RHEA-COMP:12315"/>
        <dbReference type="ChEBI" id="CHEBI:15377"/>
        <dbReference type="ChEBI" id="CHEBI:16044"/>
        <dbReference type="ChEBI" id="CHEBI:29950"/>
        <dbReference type="ChEBI" id="CHEBI:44120"/>
        <dbReference type="ChEBI" id="CHEBI:50058"/>
        <dbReference type="EC" id="1.8.4.11"/>
    </reaction>
</comment>
<evidence type="ECO:0000313" key="7">
    <source>
        <dbReference type="EMBL" id="AWX43384.1"/>
    </source>
</evidence>
<keyword evidence="1 4" id="KW-0560">Oxidoreductase</keyword>
<dbReference type="Gene3D" id="3.30.1060.10">
    <property type="entry name" value="Peptide methionine sulphoxide reductase MsrA"/>
    <property type="match status" value="1"/>
</dbReference>
<organism evidence="7 8">
    <name type="scientific">Flagellimonas maritima</name>
    <dbReference type="NCBI Taxonomy" id="1383885"/>
    <lineage>
        <taxon>Bacteria</taxon>
        <taxon>Pseudomonadati</taxon>
        <taxon>Bacteroidota</taxon>
        <taxon>Flavobacteriia</taxon>
        <taxon>Flavobacteriales</taxon>
        <taxon>Flavobacteriaceae</taxon>
        <taxon>Flagellimonas</taxon>
    </lineage>
</organism>